<dbReference type="AlphaFoldDB" id="A0A553R3G8"/>
<evidence type="ECO:0000313" key="7">
    <source>
        <dbReference type="EMBL" id="TRY96722.1"/>
    </source>
</evidence>
<dbReference type="CDD" id="cd20336">
    <property type="entry name" value="Rcat_RBR"/>
    <property type="match status" value="1"/>
</dbReference>
<dbReference type="Gene3D" id="1.20.120.1750">
    <property type="match status" value="1"/>
</dbReference>
<comment type="caution">
    <text evidence="7">The sequence shown here is derived from an EMBL/GenBank/DDBJ whole genome shotgun (WGS) entry which is preliminary data.</text>
</comment>
<dbReference type="OrthoDB" id="1431934at2759"/>
<name>A0A553R3G8_9TELE</name>
<evidence type="ECO:0000259" key="6">
    <source>
        <dbReference type="Pfam" id="PF01485"/>
    </source>
</evidence>
<feature type="region of interest" description="Disordered" evidence="5">
    <location>
        <begin position="1"/>
        <end position="28"/>
    </location>
</feature>
<feature type="region of interest" description="Disordered" evidence="5">
    <location>
        <begin position="40"/>
        <end position="71"/>
    </location>
</feature>
<evidence type="ECO:0000256" key="2">
    <source>
        <dbReference type="ARBA" id="ARBA00022771"/>
    </source>
</evidence>
<dbReference type="Proteomes" id="UP000316079">
    <property type="component" value="Unassembled WGS sequence"/>
</dbReference>
<sequence>MGSMARRNWKQGLKKASQEDTEQEDPRQLRETVIKWCSKGFSGDGNSSHDLSPDTKISKCPEQSTSKPLQSPGCPSAELLCSSCLYPCSSTTCTNTLCPLTSTLLTCDLVTNPRSKVRGCPSFRACPECYSLIMHNSGCKYVKCPVCRLSFCFICLETDCKRDSTNYWSLTCAKTRAERQRFTSAQS</sequence>
<dbReference type="GO" id="GO:0008270">
    <property type="term" value="F:zinc ion binding"/>
    <property type="evidence" value="ECO:0007669"/>
    <property type="project" value="UniProtKB-KW"/>
</dbReference>
<dbReference type="SUPFAM" id="SSF57850">
    <property type="entry name" value="RING/U-box"/>
    <property type="match status" value="1"/>
</dbReference>
<dbReference type="Pfam" id="PF01485">
    <property type="entry name" value="IBR"/>
    <property type="match status" value="1"/>
</dbReference>
<dbReference type="InterPro" id="IPR002867">
    <property type="entry name" value="IBR_dom"/>
</dbReference>
<evidence type="ECO:0000313" key="8">
    <source>
        <dbReference type="Proteomes" id="UP000316079"/>
    </source>
</evidence>
<evidence type="ECO:0000256" key="3">
    <source>
        <dbReference type="ARBA" id="ARBA00022786"/>
    </source>
</evidence>
<evidence type="ECO:0000256" key="5">
    <source>
        <dbReference type="SAM" id="MobiDB-lite"/>
    </source>
</evidence>
<gene>
    <name evidence="7" type="ORF">DNTS_032205</name>
</gene>
<reference evidence="7 8" key="1">
    <citation type="journal article" date="2019" name="Sci. Data">
        <title>Hybrid genome assembly and annotation of Danionella translucida.</title>
        <authorList>
            <person name="Kadobianskyi M."/>
            <person name="Schulze L."/>
            <person name="Schuelke M."/>
            <person name="Judkewitz B."/>
        </authorList>
    </citation>
    <scope>NUCLEOTIDE SEQUENCE [LARGE SCALE GENOMIC DNA]</scope>
    <source>
        <strain evidence="7 8">Bolton</strain>
    </source>
</reference>
<protein>
    <recommendedName>
        <fullName evidence="6">IBR domain-containing protein</fullName>
    </recommendedName>
</protein>
<keyword evidence="2" id="KW-0863">Zinc-finger</keyword>
<evidence type="ECO:0000256" key="1">
    <source>
        <dbReference type="ARBA" id="ARBA00022723"/>
    </source>
</evidence>
<dbReference type="EMBL" id="SRMA01025265">
    <property type="protein sequence ID" value="TRY96722.1"/>
    <property type="molecule type" value="Genomic_DNA"/>
</dbReference>
<feature type="domain" description="IBR" evidence="6">
    <location>
        <begin position="117"/>
        <end position="157"/>
    </location>
</feature>
<organism evidence="7 8">
    <name type="scientific">Danionella cerebrum</name>
    <dbReference type="NCBI Taxonomy" id="2873325"/>
    <lineage>
        <taxon>Eukaryota</taxon>
        <taxon>Metazoa</taxon>
        <taxon>Chordata</taxon>
        <taxon>Craniata</taxon>
        <taxon>Vertebrata</taxon>
        <taxon>Euteleostomi</taxon>
        <taxon>Actinopterygii</taxon>
        <taxon>Neopterygii</taxon>
        <taxon>Teleostei</taxon>
        <taxon>Ostariophysi</taxon>
        <taxon>Cypriniformes</taxon>
        <taxon>Danionidae</taxon>
        <taxon>Danioninae</taxon>
        <taxon>Danionella</taxon>
    </lineage>
</organism>
<keyword evidence="4" id="KW-0862">Zinc</keyword>
<accession>A0A553R3G8</accession>
<keyword evidence="8" id="KW-1185">Reference proteome</keyword>
<keyword evidence="1" id="KW-0479">Metal-binding</keyword>
<proteinExistence type="predicted"/>
<evidence type="ECO:0000256" key="4">
    <source>
        <dbReference type="ARBA" id="ARBA00022833"/>
    </source>
</evidence>
<keyword evidence="3" id="KW-0833">Ubl conjugation pathway</keyword>